<name>A0AAW0FQ96_9APHY</name>
<dbReference type="SMART" id="SM00256">
    <property type="entry name" value="FBOX"/>
    <property type="match status" value="1"/>
</dbReference>
<dbReference type="Pfam" id="PF12937">
    <property type="entry name" value="F-box-like"/>
    <property type="match status" value="1"/>
</dbReference>
<gene>
    <name evidence="2" type="ORF">QCA50_015096</name>
</gene>
<keyword evidence="3" id="KW-1185">Reference proteome</keyword>
<comment type="caution">
    <text evidence="2">The sequence shown here is derived from an EMBL/GenBank/DDBJ whole genome shotgun (WGS) entry which is preliminary data.</text>
</comment>
<dbReference type="AlphaFoldDB" id="A0AAW0FQ96"/>
<dbReference type="PROSITE" id="PS50181">
    <property type="entry name" value="FBOX"/>
    <property type="match status" value="1"/>
</dbReference>
<sequence length="534" mass="61556">MGQVHTVPTNSSVDILDLPTELICSVLRLLHYKDILRCKQTCKYFMNVVNSDESLRYLIKLGLNGLIDSHEPHHSMTINDRIRLLDKYQGAWNSSAFDICENLSQGSKKRKYLPRKQVHQWNAALYISDDLTYTVHVVQLPSKLRGITERTIISHKLDFCVRACAMDISHNVLALAELLDDEIRVHLRTLYTCEVDPKLPISEFTCPVLASPCELELCSVYLVLWTHEGREEHPTALRVWNWELGTLILEIHDHNICFSFLTDHHIILSGGNILGLHVVDLRSLTGEERNLATLNYTYCLLFPKLKDGLYETELMINSKPEYSPIPNTKPITSPSPLQRVPFYTDPSHRIIIVTVYSLKHDGHEYSPKMFVIPSDTFLSYLDEAQHIPSKRTISWEQWGPQGTRFYSSMYTDAGEVYYGYRAHYGLRLVEYGDEKSNPCIDILDFNQRKREHGAAAQKYDGTTLVTYPSVLDTGRSPFAEVVTTHLPYRHRKVFLDTPFDNMVRPIMYMTEDALFFEFSNLGRRSEGKHYALYV</sequence>
<evidence type="ECO:0000313" key="3">
    <source>
        <dbReference type="Proteomes" id="UP001385951"/>
    </source>
</evidence>
<feature type="domain" description="F-box" evidence="1">
    <location>
        <begin position="12"/>
        <end position="58"/>
    </location>
</feature>
<evidence type="ECO:0000259" key="1">
    <source>
        <dbReference type="PROSITE" id="PS50181"/>
    </source>
</evidence>
<protein>
    <recommendedName>
        <fullName evidence="1">F-box domain-containing protein</fullName>
    </recommendedName>
</protein>
<dbReference type="EMBL" id="JASBNA010000039">
    <property type="protein sequence ID" value="KAK7681749.1"/>
    <property type="molecule type" value="Genomic_DNA"/>
</dbReference>
<dbReference type="InterPro" id="IPR001810">
    <property type="entry name" value="F-box_dom"/>
</dbReference>
<accession>A0AAW0FQ96</accession>
<dbReference type="Gene3D" id="1.20.1280.50">
    <property type="match status" value="1"/>
</dbReference>
<organism evidence="2 3">
    <name type="scientific">Cerrena zonata</name>
    <dbReference type="NCBI Taxonomy" id="2478898"/>
    <lineage>
        <taxon>Eukaryota</taxon>
        <taxon>Fungi</taxon>
        <taxon>Dikarya</taxon>
        <taxon>Basidiomycota</taxon>
        <taxon>Agaricomycotina</taxon>
        <taxon>Agaricomycetes</taxon>
        <taxon>Polyporales</taxon>
        <taxon>Cerrenaceae</taxon>
        <taxon>Cerrena</taxon>
    </lineage>
</organism>
<evidence type="ECO:0000313" key="2">
    <source>
        <dbReference type="EMBL" id="KAK7681749.1"/>
    </source>
</evidence>
<dbReference type="SUPFAM" id="SSF81383">
    <property type="entry name" value="F-box domain"/>
    <property type="match status" value="1"/>
</dbReference>
<dbReference type="InterPro" id="IPR036047">
    <property type="entry name" value="F-box-like_dom_sf"/>
</dbReference>
<dbReference type="Proteomes" id="UP001385951">
    <property type="component" value="Unassembled WGS sequence"/>
</dbReference>
<proteinExistence type="predicted"/>
<reference evidence="2 3" key="1">
    <citation type="submission" date="2022-09" db="EMBL/GenBank/DDBJ databases">
        <authorList>
            <person name="Palmer J.M."/>
        </authorList>
    </citation>
    <scope>NUCLEOTIDE SEQUENCE [LARGE SCALE GENOMIC DNA]</scope>
    <source>
        <strain evidence="2 3">DSM 7382</strain>
    </source>
</reference>